<organism evidence="1 2">
    <name type="scientific">Mycena chlorophos</name>
    <name type="common">Agaric fungus</name>
    <name type="synonym">Agaricus chlorophos</name>
    <dbReference type="NCBI Taxonomy" id="658473"/>
    <lineage>
        <taxon>Eukaryota</taxon>
        <taxon>Fungi</taxon>
        <taxon>Dikarya</taxon>
        <taxon>Basidiomycota</taxon>
        <taxon>Agaricomycotina</taxon>
        <taxon>Agaricomycetes</taxon>
        <taxon>Agaricomycetidae</taxon>
        <taxon>Agaricales</taxon>
        <taxon>Marasmiineae</taxon>
        <taxon>Mycenaceae</taxon>
        <taxon>Mycena</taxon>
    </lineage>
</organism>
<dbReference type="Gene3D" id="3.80.10.10">
    <property type="entry name" value="Ribonuclease Inhibitor"/>
    <property type="match status" value="1"/>
</dbReference>
<name>A0ABQ0LY53_MYCCL</name>
<dbReference type="Gene3D" id="1.20.1280.50">
    <property type="match status" value="1"/>
</dbReference>
<evidence type="ECO:0000313" key="1">
    <source>
        <dbReference type="EMBL" id="GAT55994.1"/>
    </source>
</evidence>
<evidence type="ECO:0000313" key="2">
    <source>
        <dbReference type="Proteomes" id="UP000815677"/>
    </source>
</evidence>
<keyword evidence="2" id="KW-1185">Reference proteome</keyword>
<sequence length="611" mass="67078">MDPILDPGQTSLIRAATRSEVTELNAELQSTLLLIETKLLALDEGDKEARNALISLRDECLALLAPVRRLPVELLVKIFHLLAVVNVDNNGMKAYFWGKVLRQTTIMGNVCSRWFRIVQGTPSLWSTVAIDLALWVDPTWSLESFLDQFNSLSRLHADRGEHSDLEATSSMPPHNTRKREEAMDRATAVLKTVLASSAEIPLDVYIDFEGDSTAFEEAEATTKVPLLLILQHSARLRTLAGIVPHAYLGFLQESGMRFPMLDGLFVAQRGGDSDVTQETSSGIQFVIDASQLKSLVVSAKAANALLGQGTSLPVPLRSLGLVCMTLEDLHAVLPHLQGFDGADCRIHIKIVDSAWATAAHTSVHVDILVNELRIHSDMFGDGLLDAIFTRLTLPTLTTLALSCAANSPLAWAQESFRSLGQRSGFASNLKHLSLEGIFLSSREWEACLADIPLLTKLSMSDFPREFTELRGLSFEEFEHWEPLAEVDSESDPSVDSGTLPTRMVTREVLLLLTLSGKDTVALVPMLEHITLRIVGADLFDTGALVRMAISRAGTAEAEGRRRKLLVTMRNLGGSTELRMHEADLLQLGRMWDQGDVGLKLEGLHLVLVADT</sequence>
<proteinExistence type="predicted"/>
<evidence type="ECO:0008006" key="3">
    <source>
        <dbReference type="Google" id="ProtNLM"/>
    </source>
</evidence>
<reference evidence="1" key="1">
    <citation type="submission" date="2014-09" db="EMBL/GenBank/DDBJ databases">
        <title>Genome sequence of the luminous mushroom Mycena chlorophos for searching fungal bioluminescence genes.</title>
        <authorList>
            <person name="Tanaka Y."/>
            <person name="Kasuga D."/>
            <person name="Oba Y."/>
            <person name="Hase S."/>
            <person name="Sato K."/>
            <person name="Oba Y."/>
            <person name="Sakakibara Y."/>
        </authorList>
    </citation>
    <scope>NUCLEOTIDE SEQUENCE</scope>
</reference>
<dbReference type="Proteomes" id="UP000815677">
    <property type="component" value="Unassembled WGS sequence"/>
</dbReference>
<gene>
    <name evidence="1" type="ORF">MCHLO_12705</name>
</gene>
<accession>A0ABQ0LY53</accession>
<dbReference type="EMBL" id="DF849190">
    <property type="protein sequence ID" value="GAT55994.1"/>
    <property type="molecule type" value="Genomic_DNA"/>
</dbReference>
<dbReference type="InterPro" id="IPR032675">
    <property type="entry name" value="LRR_dom_sf"/>
</dbReference>
<protein>
    <recommendedName>
        <fullName evidence="3">F-box domain-containing protein</fullName>
    </recommendedName>
</protein>